<dbReference type="HOGENOM" id="CLU_2324340_0_0_1"/>
<organism evidence="2">
    <name type="scientific">Oryza nivara</name>
    <name type="common">Indian wild rice</name>
    <name type="synonym">Oryza sativa f. spontanea</name>
    <dbReference type="NCBI Taxonomy" id="4536"/>
    <lineage>
        <taxon>Eukaryota</taxon>
        <taxon>Viridiplantae</taxon>
        <taxon>Streptophyta</taxon>
        <taxon>Embryophyta</taxon>
        <taxon>Tracheophyta</taxon>
        <taxon>Spermatophyta</taxon>
        <taxon>Magnoliopsida</taxon>
        <taxon>Liliopsida</taxon>
        <taxon>Poales</taxon>
        <taxon>Poaceae</taxon>
        <taxon>BOP clade</taxon>
        <taxon>Oryzoideae</taxon>
        <taxon>Oryzeae</taxon>
        <taxon>Oryzinae</taxon>
        <taxon>Oryza</taxon>
    </lineage>
</organism>
<evidence type="ECO:0000313" key="3">
    <source>
        <dbReference type="Proteomes" id="UP000006591"/>
    </source>
</evidence>
<name>A0A0E0GHT6_ORYNI</name>
<dbReference type="Gramene" id="ONIVA03G06150.1">
    <property type="protein sequence ID" value="ONIVA03G06150.1"/>
    <property type="gene ID" value="ONIVA03G06150"/>
</dbReference>
<dbReference type="Proteomes" id="UP000006591">
    <property type="component" value="Chromosome 3"/>
</dbReference>
<evidence type="ECO:0000313" key="2">
    <source>
        <dbReference type="EnsemblPlants" id="ONIVA03G06150.1"/>
    </source>
</evidence>
<keyword evidence="3" id="KW-1185">Reference proteome</keyword>
<feature type="compositionally biased region" description="Polar residues" evidence="1">
    <location>
        <begin position="90"/>
        <end position="99"/>
    </location>
</feature>
<accession>A0A0E0GHT6</accession>
<feature type="compositionally biased region" description="Basic residues" evidence="1">
    <location>
        <begin position="1"/>
        <end position="16"/>
    </location>
</feature>
<feature type="region of interest" description="Disordered" evidence="1">
    <location>
        <begin position="1"/>
        <end position="60"/>
    </location>
</feature>
<reference evidence="2" key="2">
    <citation type="submission" date="2018-04" db="EMBL/GenBank/DDBJ databases">
        <title>OnivRS2 (Oryza nivara Reference Sequence Version 2).</title>
        <authorList>
            <person name="Zhang J."/>
            <person name="Kudrna D."/>
            <person name="Lee S."/>
            <person name="Talag J."/>
            <person name="Rajasekar S."/>
            <person name="Welchert J."/>
            <person name="Hsing Y.-I."/>
            <person name="Wing R.A."/>
        </authorList>
    </citation>
    <scope>NUCLEOTIDE SEQUENCE [LARGE SCALE GENOMIC DNA]</scope>
    <source>
        <strain evidence="2">SL10</strain>
    </source>
</reference>
<dbReference type="AlphaFoldDB" id="A0A0E0GHT6"/>
<proteinExistence type="predicted"/>
<dbReference type="EnsemblPlants" id="ONIVA03G06150.1">
    <property type="protein sequence ID" value="ONIVA03G06150.1"/>
    <property type="gene ID" value="ONIVA03G06150"/>
</dbReference>
<reference evidence="2" key="1">
    <citation type="submission" date="2015-04" db="UniProtKB">
        <authorList>
            <consortium name="EnsemblPlants"/>
        </authorList>
    </citation>
    <scope>IDENTIFICATION</scope>
    <source>
        <strain evidence="2">SL10</strain>
    </source>
</reference>
<feature type="region of interest" description="Disordered" evidence="1">
    <location>
        <begin position="80"/>
        <end position="99"/>
    </location>
</feature>
<protein>
    <submittedName>
        <fullName evidence="2">Uncharacterized protein</fullName>
    </submittedName>
</protein>
<sequence length="99" mass="10351">MSRRSSFLLHHHHPHHPAPGIWPSGSGDSPWATVGGQAGEGSGGSRQWEDEGNGGRRGKQAVVATSTLTPAMAMAIAAWSAAKRPKRNLDTSATSPFLA</sequence>
<evidence type="ECO:0000256" key="1">
    <source>
        <dbReference type="SAM" id="MobiDB-lite"/>
    </source>
</evidence>